<evidence type="ECO:0000256" key="2">
    <source>
        <dbReference type="ARBA" id="ARBA00022741"/>
    </source>
</evidence>
<dbReference type="PANTHER" id="PTHR43334:SF1">
    <property type="entry name" value="3-HYDROXYPROPIONATE--COA LIGASE [ADP-FORMING]"/>
    <property type="match status" value="1"/>
</dbReference>
<evidence type="ECO:0000313" key="4">
    <source>
        <dbReference type="EMBL" id="CAM73974.1"/>
    </source>
</evidence>
<protein>
    <submittedName>
        <fullName evidence="4">GCN5-related N-acetyltransferase:CoA-binding</fullName>
    </submittedName>
</protein>
<keyword evidence="1" id="KW-0436">Ligase</keyword>
<keyword evidence="2" id="KW-0547">Nucleotide-binding</keyword>
<dbReference type="AlphaFoldDB" id="A4TTL7"/>
<keyword evidence="4" id="KW-0808">Transferase</keyword>
<dbReference type="SUPFAM" id="SSF53850">
    <property type="entry name" value="Periplasmic binding protein-like II"/>
    <property type="match status" value="1"/>
</dbReference>
<dbReference type="GO" id="GO:0016874">
    <property type="term" value="F:ligase activity"/>
    <property type="evidence" value="ECO:0007669"/>
    <property type="project" value="UniProtKB-KW"/>
</dbReference>
<reference evidence="4" key="1">
    <citation type="journal article" date="2007" name="J. Bacteriol.">
        <title>Comparative genome analysis of four magnetotactic bacteria reveals a complex set of group-specific genes implicated in magnetosome biomineralization and function.</title>
        <authorList>
            <person name="Richter M."/>
            <person name="Kube M."/>
            <person name="Bazylinski D.A."/>
            <person name="Lombardot T."/>
            <person name="Gloeckner F.O."/>
            <person name="Reinhardt R."/>
            <person name="Schueler D."/>
        </authorList>
    </citation>
    <scope>NUCLEOTIDE SEQUENCE</scope>
    <source>
        <strain evidence="4">MSR-1</strain>
    </source>
</reference>
<dbReference type="GO" id="GO:0005524">
    <property type="term" value="F:ATP binding"/>
    <property type="evidence" value="ECO:0007669"/>
    <property type="project" value="UniProtKB-KW"/>
</dbReference>
<name>A4TTL7_9PROT</name>
<dbReference type="Gene3D" id="3.30.470.20">
    <property type="entry name" value="ATP-grasp fold, B domain"/>
    <property type="match status" value="1"/>
</dbReference>
<dbReference type="EMBL" id="CU459003">
    <property type="protein sequence ID" value="CAM73974.1"/>
    <property type="molecule type" value="Genomic_DNA"/>
</dbReference>
<dbReference type="GO" id="GO:0016740">
    <property type="term" value="F:transferase activity"/>
    <property type="evidence" value="ECO:0007669"/>
    <property type="project" value="UniProtKB-KW"/>
</dbReference>
<gene>
    <name evidence="4" type="ORF">MGR_0014</name>
</gene>
<keyword evidence="3" id="KW-0067">ATP-binding</keyword>
<dbReference type="InterPro" id="IPR051538">
    <property type="entry name" value="Acyl-CoA_Synth/Transferase"/>
</dbReference>
<sequence length="151" mass="16642">MYEDQSIILVMANSADIYRRRALAAMEQSGRRWRVVYTSPSLAGVQAAVRTGLGIAVLANDPMVAPVIMFGQEGVAVEVIDDRTVALPPLNINLTAELIQRNRIVRLLKGYHGRPPANMDALHMTLIQASHTIIDLPEIIEYGHQSVRGTE</sequence>
<dbReference type="PANTHER" id="PTHR43334">
    <property type="entry name" value="ACETATE--COA LIGASE [ADP-FORMING]"/>
    <property type="match status" value="1"/>
</dbReference>
<accession>A4TTL7</accession>
<evidence type="ECO:0000256" key="1">
    <source>
        <dbReference type="ARBA" id="ARBA00022598"/>
    </source>
</evidence>
<dbReference type="Pfam" id="PF13549">
    <property type="entry name" value="ATP-grasp_5"/>
    <property type="match status" value="1"/>
</dbReference>
<evidence type="ECO:0000256" key="3">
    <source>
        <dbReference type="ARBA" id="ARBA00022840"/>
    </source>
</evidence>
<organism evidence="4">
    <name type="scientific">Magnetospirillum gryphiswaldense</name>
    <dbReference type="NCBI Taxonomy" id="55518"/>
    <lineage>
        <taxon>Bacteria</taxon>
        <taxon>Pseudomonadati</taxon>
        <taxon>Pseudomonadota</taxon>
        <taxon>Alphaproteobacteria</taxon>
        <taxon>Rhodospirillales</taxon>
        <taxon>Rhodospirillaceae</taxon>
        <taxon>Magnetospirillum</taxon>
    </lineage>
</organism>
<proteinExistence type="predicted"/>